<dbReference type="GO" id="GO:0031122">
    <property type="term" value="P:cytoplasmic microtubule organization"/>
    <property type="evidence" value="ECO:0007669"/>
    <property type="project" value="TreeGrafter"/>
</dbReference>
<accession>A0A4S4F363</accession>
<dbReference type="PANTHER" id="PTHR19302:SF13">
    <property type="entry name" value="GAMMA-TUBULIN COMPLEX COMPONENT 2"/>
    <property type="match status" value="1"/>
</dbReference>
<evidence type="ECO:0000313" key="8">
    <source>
        <dbReference type="EMBL" id="THG23692.1"/>
    </source>
</evidence>
<keyword evidence="2 5" id="KW-0963">Cytoplasm</keyword>
<comment type="caution">
    <text evidence="8">The sequence shown here is derived from an EMBL/GenBank/DDBJ whole genome shotgun (WGS) entry which is preliminary data.</text>
</comment>
<dbReference type="GO" id="GO:0051225">
    <property type="term" value="P:spindle assembly"/>
    <property type="evidence" value="ECO:0007669"/>
    <property type="project" value="TreeGrafter"/>
</dbReference>
<comment type="similarity">
    <text evidence="1 5">Belongs to the TUBGCP family.</text>
</comment>
<dbReference type="GO" id="GO:0000278">
    <property type="term" value="P:mitotic cell cycle"/>
    <property type="evidence" value="ECO:0007669"/>
    <property type="project" value="TreeGrafter"/>
</dbReference>
<dbReference type="GO" id="GO:0051011">
    <property type="term" value="F:microtubule minus-end binding"/>
    <property type="evidence" value="ECO:0007669"/>
    <property type="project" value="TreeGrafter"/>
</dbReference>
<name>A0A4S4F363_CAMSN</name>
<gene>
    <name evidence="8" type="ORF">TEA_008789</name>
</gene>
<dbReference type="Pfam" id="PF25019">
    <property type="entry name" value="LRR_R13L1-DRL21"/>
    <property type="match status" value="1"/>
</dbReference>
<keyword evidence="4 5" id="KW-0206">Cytoskeleton</keyword>
<dbReference type="GO" id="GO:0000930">
    <property type="term" value="C:gamma-tubulin complex"/>
    <property type="evidence" value="ECO:0007669"/>
    <property type="project" value="TreeGrafter"/>
</dbReference>
<sequence>MSLPVLISAAQVILNPLIPLATKQIKLAWGFKDDLQRLHDRLDAKFTPHEDCLTKYALLGHLQQARWKRMLLKQAALHLLPPDLLQLPINVLVRRSDLINVEMIKEIEEGQGEHALSTWISNFVGHGKYIKYGAELCFIICECGAWQIHQVLEPNWHVMHNRLQTAKSIDDVIEFCNFFLEKCIRECLLLLPEVLKNVHHCRAFLVVNGIVSIARTCSKGRSLWSIMLMLAGRVSGVDLIERITKRCIRIVKNPEDAEIEILLGKTEKFDELMAATAAERELREVLMTCWMNLPLKSFDERWRYKTDSRWLIRSRTTSCKMHDLVHYLALDVSKGNCLVLTLIASEMIDYPKTLPFFVVGEDEGRKIEELGSLNKLRGKLMIYNLQQVKSREDAEKAKILGKPNICELGFHWDRVGNPLTAGDTTSINHKDVLEGL</sequence>
<keyword evidence="3 5" id="KW-0493">Microtubule</keyword>
<dbReference type="GO" id="GO:0005874">
    <property type="term" value="C:microtubule"/>
    <property type="evidence" value="ECO:0007669"/>
    <property type="project" value="UniProtKB-KW"/>
</dbReference>
<keyword evidence="9" id="KW-1185">Reference proteome</keyword>
<evidence type="ECO:0000256" key="5">
    <source>
        <dbReference type="RuleBase" id="RU363050"/>
    </source>
</evidence>
<feature type="domain" description="Gamma tubulin complex component C-terminal" evidence="6">
    <location>
        <begin position="131"/>
        <end position="201"/>
    </location>
</feature>
<evidence type="ECO:0000256" key="3">
    <source>
        <dbReference type="ARBA" id="ARBA00022701"/>
    </source>
</evidence>
<feature type="domain" description="R13L1/DRL21-like LRR repeat region" evidence="7">
    <location>
        <begin position="367"/>
        <end position="436"/>
    </location>
</feature>
<dbReference type="GO" id="GO:0007020">
    <property type="term" value="P:microtubule nucleation"/>
    <property type="evidence" value="ECO:0007669"/>
    <property type="project" value="InterPro"/>
</dbReference>
<evidence type="ECO:0000256" key="1">
    <source>
        <dbReference type="ARBA" id="ARBA00010337"/>
    </source>
</evidence>
<protein>
    <recommendedName>
        <fullName evidence="5">Gamma-tubulin complex component</fullName>
    </recommendedName>
</protein>
<dbReference type="GO" id="GO:0051321">
    <property type="term" value="P:meiotic cell cycle"/>
    <property type="evidence" value="ECO:0007669"/>
    <property type="project" value="TreeGrafter"/>
</dbReference>
<dbReference type="InterPro" id="IPR042241">
    <property type="entry name" value="GCP_C_sf"/>
</dbReference>
<evidence type="ECO:0000259" key="7">
    <source>
        <dbReference type="Pfam" id="PF25019"/>
    </source>
</evidence>
<dbReference type="AlphaFoldDB" id="A0A4S4F363"/>
<dbReference type="InterPro" id="IPR007259">
    <property type="entry name" value="GCP"/>
</dbReference>
<dbReference type="Proteomes" id="UP000306102">
    <property type="component" value="Unassembled WGS sequence"/>
</dbReference>
<evidence type="ECO:0000313" key="9">
    <source>
        <dbReference type="Proteomes" id="UP000306102"/>
    </source>
</evidence>
<dbReference type="InterPro" id="IPR040457">
    <property type="entry name" value="GCP_C"/>
</dbReference>
<dbReference type="GO" id="GO:0043015">
    <property type="term" value="F:gamma-tubulin binding"/>
    <property type="evidence" value="ECO:0007669"/>
    <property type="project" value="InterPro"/>
</dbReference>
<dbReference type="InterPro" id="IPR056789">
    <property type="entry name" value="LRR_R13L1-DRL21"/>
</dbReference>
<evidence type="ECO:0000259" key="6">
    <source>
        <dbReference type="Pfam" id="PF04130"/>
    </source>
</evidence>
<dbReference type="GO" id="GO:0000922">
    <property type="term" value="C:spindle pole"/>
    <property type="evidence" value="ECO:0007669"/>
    <property type="project" value="InterPro"/>
</dbReference>
<dbReference type="STRING" id="542762.A0A4S4F363"/>
<proteinExistence type="inferred from homology"/>
<evidence type="ECO:0000256" key="2">
    <source>
        <dbReference type="ARBA" id="ARBA00022490"/>
    </source>
</evidence>
<dbReference type="Pfam" id="PF04130">
    <property type="entry name" value="GCP_C_terminal"/>
    <property type="match status" value="1"/>
</dbReference>
<comment type="subcellular location">
    <subcellularLocation>
        <location evidence="5">Cytoplasm</location>
        <location evidence="5">Cytoskeleton</location>
        <location evidence="5">Microtubule organizing center</location>
    </subcellularLocation>
</comment>
<organism evidence="8 9">
    <name type="scientific">Camellia sinensis var. sinensis</name>
    <name type="common">China tea</name>
    <dbReference type="NCBI Taxonomy" id="542762"/>
    <lineage>
        <taxon>Eukaryota</taxon>
        <taxon>Viridiplantae</taxon>
        <taxon>Streptophyta</taxon>
        <taxon>Embryophyta</taxon>
        <taxon>Tracheophyta</taxon>
        <taxon>Spermatophyta</taxon>
        <taxon>Magnoliopsida</taxon>
        <taxon>eudicotyledons</taxon>
        <taxon>Gunneridae</taxon>
        <taxon>Pentapetalae</taxon>
        <taxon>asterids</taxon>
        <taxon>Ericales</taxon>
        <taxon>Theaceae</taxon>
        <taxon>Camellia</taxon>
    </lineage>
</organism>
<dbReference type="PANTHER" id="PTHR19302">
    <property type="entry name" value="GAMMA TUBULIN COMPLEX PROTEIN"/>
    <property type="match status" value="1"/>
</dbReference>
<evidence type="ECO:0000256" key="4">
    <source>
        <dbReference type="ARBA" id="ARBA00023212"/>
    </source>
</evidence>
<reference evidence="8 9" key="1">
    <citation type="journal article" date="2018" name="Proc. Natl. Acad. Sci. U.S.A.">
        <title>Draft genome sequence of Camellia sinensis var. sinensis provides insights into the evolution of the tea genome and tea quality.</title>
        <authorList>
            <person name="Wei C."/>
            <person name="Yang H."/>
            <person name="Wang S."/>
            <person name="Zhao J."/>
            <person name="Liu C."/>
            <person name="Gao L."/>
            <person name="Xia E."/>
            <person name="Lu Y."/>
            <person name="Tai Y."/>
            <person name="She G."/>
            <person name="Sun J."/>
            <person name="Cao H."/>
            <person name="Tong W."/>
            <person name="Gao Q."/>
            <person name="Li Y."/>
            <person name="Deng W."/>
            <person name="Jiang X."/>
            <person name="Wang W."/>
            <person name="Chen Q."/>
            <person name="Zhang S."/>
            <person name="Li H."/>
            <person name="Wu J."/>
            <person name="Wang P."/>
            <person name="Li P."/>
            <person name="Shi C."/>
            <person name="Zheng F."/>
            <person name="Jian J."/>
            <person name="Huang B."/>
            <person name="Shan D."/>
            <person name="Shi M."/>
            <person name="Fang C."/>
            <person name="Yue Y."/>
            <person name="Li F."/>
            <person name="Li D."/>
            <person name="Wei S."/>
            <person name="Han B."/>
            <person name="Jiang C."/>
            <person name="Yin Y."/>
            <person name="Xia T."/>
            <person name="Zhang Z."/>
            <person name="Bennetzen J.L."/>
            <person name="Zhao S."/>
            <person name="Wan X."/>
        </authorList>
    </citation>
    <scope>NUCLEOTIDE SEQUENCE [LARGE SCALE GENOMIC DNA]</scope>
    <source>
        <strain evidence="9">cv. Shuchazao</strain>
        <tissue evidence="8">Leaf</tissue>
    </source>
</reference>
<dbReference type="Gene3D" id="1.20.120.1900">
    <property type="entry name" value="Gamma-tubulin complex, C-terminal domain"/>
    <property type="match status" value="1"/>
</dbReference>
<dbReference type="EMBL" id="SDRB02000205">
    <property type="protein sequence ID" value="THG23692.1"/>
    <property type="molecule type" value="Genomic_DNA"/>
</dbReference>
<comment type="function">
    <text evidence="5">Component of the gamma-tubulin ring complex (gTuRC) which mediates microtubule nucleation.</text>
</comment>